<reference evidence="1" key="1">
    <citation type="journal article" date="2021" name="Environ. Microbiol.">
        <title>Gene family expansions and transcriptome signatures uncover fungal adaptations to wood decay.</title>
        <authorList>
            <person name="Hage H."/>
            <person name="Miyauchi S."/>
            <person name="Viragh M."/>
            <person name="Drula E."/>
            <person name="Min B."/>
            <person name="Chaduli D."/>
            <person name="Navarro D."/>
            <person name="Favel A."/>
            <person name="Norest M."/>
            <person name="Lesage-Meessen L."/>
            <person name="Balint B."/>
            <person name="Merenyi Z."/>
            <person name="de Eugenio L."/>
            <person name="Morin E."/>
            <person name="Martinez A.T."/>
            <person name="Baldrian P."/>
            <person name="Stursova M."/>
            <person name="Martinez M.J."/>
            <person name="Novotny C."/>
            <person name="Magnuson J.K."/>
            <person name="Spatafora J.W."/>
            <person name="Maurice S."/>
            <person name="Pangilinan J."/>
            <person name="Andreopoulos W."/>
            <person name="LaButti K."/>
            <person name="Hundley H."/>
            <person name="Na H."/>
            <person name="Kuo A."/>
            <person name="Barry K."/>
            <person name="Lipzen A."/>
            <person name="Henrissat B."/>
            <person name="Riley R."/>
            <person name="Ahrendt S."/>
            <person name="Nagy L.G."/>
            <person name="Grigoriev I.V."/>
            <person name="Martin F."/>
            <person name="Rosso M.N."/>
        </authorList>
    </citation>
    <scope>NUCLEOTIDE SEQUENCE</scope>
    <source>
        <strain evidence="1">CBS 384.51</strain>
    </source>
</reference>
<dbReference type="EMBL" id="MU274904">
    <property type="protein sequence ID" value="KAI0092354.1"/>
    <property type="molecule type" value="Genomic_DNA"/>
</dbReference>
<comment type="caution">
    <text evidence="1">The sequence shown here is derived from an EMBL/GenBank/DDBJ whole genome shotgun (WGS) entry which is preliminary data.</text>
</comment>
<dbReference type="Proteomes" id="UP001055072">
    <property type="component" value="Unassembled WGS sequence"/>
</dbReference>
<gene>
    <name evidence="1" type="ORF">BDY19DRAFT_884890</name>
</gene>
<keyword evidence="2" id="KW-1185">Reference proteome</keyword>
<accession>A0ACB8UDQ7</accession>
<protein>
    <submittedName>
        <fullName evidence="1">Uncharacterized protein</fullName>
    </submittedName>
</protein>
<evidence type="ECO:0000313" key="2">
    <source>
        <dbReference type="Proteomes" id="UP001055072"/>
    </source>
</evidence>
<sequence length="54" mass="6272">GGDQDQYESEYQRIPRRTPMACQFCRGRKLKCDGGRPRCSNCTKRDIQCTYVPV</sequence>
<evidence type="ECO:0000313" key="1">
    <source>
        <dbReference type="EMBL" id="KAI0092354.1"/>
    </source>
</evidence>
<proteinExistence type="predicted"/>
<organism evidence="1 2">
    <name type="scientific">Irpex rosettiformis</name>
    <dbReference type="NCBI Taxonomy" id="378272"/>
    <lineage>
        <taxon>Eukaryota</taxon>
        <taxon>Fungi</taxon>
        <taxon>Dikarya</taxon>
        <taxon>Basidiomycota</taxon>
        <taxon>Agaricomycotina</taxon>
        <taxon>Agaricomycetes</taxon>
        <taxon>Polyporales</taxon>
        <taxon>Irpicaceae</taxon>
        <taxon>Irpex</taxon>
    </lineage>
</organism>
<feature type="non-terminal residue" evidence="1">
    <location>
        <position position="1"/>
    </location>
</feature>
<name>A0ACB8UDQ7_9APHY</name>